<proteinExistence type="predicted"/>
<sequence length="20" mass="2437">MTSQKLFSYPHPSMEQKRIQ</sequence>
<name>A0A2P2LTE7_RHIMU</name>
<evidence type="ECO:0000313" key="2">
    <source>
        <dbReference type="EMBL" id="MBX21244.1"/>
    </source>
</evidence>
<dbReference type="AlphaFoldDB" id="A0A2P2LTE7"/>
<dbReference type="EMBL" id="GGEC01040760">
    <property type="protein sequence ID" value="MBX21244.1"/>
    <property type="molecule type" value="Transcribed_RNA"/>
</dbReference>
<protein>
    <submittedName>
        <fullName evidence="2">Uncharacterized protein</fullName>
    </submittedName>
</protein>
<feature type="region of interest" description="Disordered" evidence="1">
    <location>
        <begin position="1"/>
        <end position="20"/>
    </location>
</feature>
<accession>A0A2P2LTE7</accession>
<evidence type="ECO:0000256" key="1">
    <source>
        <dbReference type="SAM" id="MobiDB-lite"/>
    </source>
</evidence>
<reference evidence="2" key="1">
    <citation type="submission" date="2018-02" db="EMBL/GenBank/DDBJ databases">
        <title>Rhizophora mucronata_Transcriptome.</title>
        <authorList>
            <person name="Meera S.P."/>
            <person name="Sreeshan A."/>
            <person name="Augustine A."/>
        </authorList>
    </citation>
    <scope>NUCLEOTIDE SEQUENCE</scope>
    <source>
        <tissue evidence="2">Leaf</tissue>
    </source>
</reference>
<organism evidence="2">
    <name type="scientific">Rhizophora mucronata</name>
    <name type="common">Asiatic mangrove</name>
    <dbReference type="NCBI Taxonomy" id="61149"/>
    <lineage>
        <taxon>Eukaryota</taxon>
        <taxon>Viridiplantae</taxon>
        <taxon>Streptophyta</taxon>
        <taxon>Embryophyta</taxon>
        <taxon>Tracheophyta</taxon>
        <taxon>Spermatophyta</taxon>
        <taxon>Magnoliopsida</taxon>
        <taxon>eudicotyledons</taxon>
        <taxon>Gunneridae</taxon>
        <taxon>Pentapetalae</taxon>
        <taxon>rosids</taxon>
        <taxon>fabids</taxon>
        <taxon>Malpighiales</taxon>
        <taxon>Rhizophoraceae</taxon>
        <taxon>Rhizophora</taxon>
    </lineage>
</organism>